<reference evidence="2 3" key="1">
    <citation type="submission" date="2019-06" db="EMBL/GenBank/DDBJ databases">
        <title>Whole genome shotgun sequence of Glutamicibacter nicotianae NBRC 14234.</title>
        <authorList>
            <person name="Hosoyama A."/>
            <person name="Uohara A."/>
            <person name="Ohji S."/>
            <person name="Ichikawa N."/>
        </authorList>
    </citation>
    <scope>NUCLEOTIDE SEQUENCE [LARGE SCALE GENOMIC DNA]</scope>
    <source>
        <strain evidence="2 3">NBRC 14234</strain>
    </source>
</reference>
<sequence length="293" mass="32519">MPEAEVSIDLALVRELIAAQAPQWDHEKISYLATGWDNEVYRLGESLLIRLPRRQLGEDIGVKERRWLPQLAHDSGVDIDLAIFEGRPTSSYPFTFSICPYVPGISAARLNRQERDEYVQEFARLLRAIHQIANSTEPRSDFRGCALSQVDERTRVQISTLDPSFQRAALELWQEALDAEVYEGSPVWLHGDPHPSNTVVDGEEPSLTVSLIDYGDLCVGDPASDLGMCWMHFSSAGIGQAFEAYGIAVGSPTWRRARGWGLRYAMMTANLGADDLLGIVGRETLNSLLGSSV</sequence>
<dbReference type="SUPFAM" id="SSF56112">
    <property type="entry name" value="Protein kinase-like (PK-like)"/>
    <property type="match status" value="1"/>
</dbReference>
<gene>
    <name evidence="2" type="ORF">ANI01nite_27630</name>
</gene>
<dbReference type="InterPro" id="IPR051678">
    <property type="entry name" value="AGP_Transferase"/>
</dbReference>
<evidence type="ECO:0000259" key="1">
    <source>
        <dbReference type="Pfam" id="PF01636"/>
    </source>
</evidence>
<dbReference type="CDD" id="cd05155">
    <property type="entry name" value="APH_ChoK_like_1"/>
    <property type="match status" value="1"/>
</dbReference>
<evidence type="ECO:0000313" key="3">
    <source>
        <dbReference type="Proteomes" id="UP000316242"/>
    </source>
</evidence>
<dbReference type="EMBL" id="BJNE01000015">
    <property type="protein sequence ID" value="GEC13560.1"/>
    <property type="molecule type" value="Genomic_DNA"/>
</dbReference>
<dbReference type="Proteomes" id="UP000316242">
    <property type="component" value="Unassembled WGS sequence"/>
</dbReference>
<dbReference type="Gene3D" id="3.30.200.20">
    <property type="entry name" value="Phosphorylase Kinase, domain 1"/>
    <property type="match status" value="1"/>
</dbReference>
<dbReference type="PANTHER" id="PTHR21310:SF42">
    <property type="entry name" value="BIFUNCTIONAL AAC_APH"/>
    <property type="match status" value="1"/>
</dbReference>
<proteinExistence type="predicted"/>
<accession>A0ABQ0RPX1</accession>
<dbReference type="InterPro" id="IPR002575">
    <property type="entry name" value="Aminoglycoside_PTrfase"/>
</dbReference>
<dbReference type="InterPro" id="IPR011009">
    <property type="entry name" value="Kinase-like_dom_sf"/>
</dbReference>
<protein>
    <submittedName>
        <fullName evidence="2">Aminoglycoside phosphotransferase</fullName>
    </submittedName>
</protein>
<feature type="domain" description="Aminoglycoside phosphotransferase" evidence="1">
    <location>
        <begin position="29"/>
        <end position="260"/>
    </location>
</feature>
<keyword evidence="3" id="KW-1185">Reference proteome</keyword>
<evidence type="ECO:0000313" key="2">
    <source>
        <dbReference type="EMBL" id="GEC13560.1"/>
    </source>
</evidence>
<dbReference type="PANTHER" id="PTHR21310">
    <property type="entry name" value="AMINOGLYCOSIDE PHOSPHOTRANSFERASE-RELATED-RELATED"/>
    <property type="match status" value="1"/>
</dbReference>
<comment type="caution">
    <text evidence="2">The sequence shown here is derived from an EMBL/GenBank/DDBJ whole genome shotgun (WGS) entry which is preliminary data.</text>
</comment>
<organism evidence="2 3">
    <name type="scientific">Glutamicibacter nicotianae</name>
    <name type="common">Arthrobacter nicotianae</name>
    <dbReference type="NCBI Taxonomy" id="37929"/>
    <lineage>
        <taxon>Bacteria</taxon>
        <taxon>Bacillati</taxon>
        <taxon>Actinomycetota</taxon>
        <taxon>Actinomycetes</taxon>
        <taxon>Micrococcales</taxon>
        <taxon>Micrococcaceae</taxon>
        <taxon>Glutamicibacter</taxon>
    </lineage>
</organism>
<dbReference type="Gene3D" id="3.90.1200.10">
    <property type="match status" value="1"/>
</dbReference>
<dbReference type="Pfam" id="PF01636">
    <property type="entry name" value="APH"/>
    <property type="match status" value="1"/>
</dbReference>
<name>A0ABQ0RPX1_GLUNI</name>